<evidence type="ECO:0000259" key="3">
    <source>
        <dbReference type="Pfam" id="PF00122"/>
    </source>
</evidence>
<name>A0A816HV34_ADIRI</name>
<evidence type="ECO:0000313" key="5">
    <source>
        <dbReference type="Proteomes" id="UP000663828"/>
    </source>
</evidence>
<dbReference type="InterPro" id="IPR008250">
    <property type="entry name" value="ATPase_P-typ_transduc_dom_A_sf"/>
</dbReference>
<feature type="non-terminal residue" evidence="4">
    <location>
        <position position="1"/>
    </location>
</feature>
<dbReference type="GO" id="GO:1902600">
    <property type="term" value="P:proton transmembrane transport"/>
    <property type="evidence" value="ECO:0007669"/>
    <property type="project" value="TreeGrafter"/>
</dbReference>
<sequence length="118" mass="12741">LNVYQQLKSIKIVAAFSKLLPTLATVRRDGNEQQVVTDEIVPGDIILIRMGDKLPADCRFIACDGLKVNTSELTGESKPITATVRCSSEVFMESTNIGFYSTMVEQGTGEAVVIATGD</sequence>
<dbReference type="GO" id="GO:0006883">
    <property type="term" value="P:intracellular sodium ion homeostasis"/>
    <property type="evidence" value="ECO:0007669"/>
    <property type="project" value="TreeGrafter"/>
</dbReference>
<evidence type="ECO:0000256" key="1">
    <source>
        <dbReference type="ARBA" id="ARBA00004651"/>
    </source>
</evidence>
<dbReference type="GO" id="GO:0005886">
    <property type="term" value="C:plasma membrane"/>
    <property type="evidence" value="ECO:0007669"/>
    <property type="project" value="UniProtKB-SubCell"/>
</dbReference>
<comment type="caution">
    <text evidence="4">The sequence shown here is derived from an EMBL/GenBank/DDBJ whole genome shotgun (WGS) entry which is preliminary data.</text>
</comment>
<accession>A0A816HV34</accession>
<dbReference type="GO" id="GO:0030007">
    <property type="term" value="P:intracellular potassium ion homeostasis"/>
    <property type="evidence" value="ECO:0007669"/>
    <property type="project" value="TreeGrafter"/>
</dbReference>
<dbReference type="Pfam" id="PF00122">
    <property type="entry name" value="E1-E2_ATPase"/>
    <property type="match status" value="1"/>
</dbReference>
<comment type="subcellular location">
    <subcellularLocation>
        <location evidence="1">Cell membrane</location>
        <topology evidence="1">Multi-pass membrane protein</topology>
    </subcellularLocation>
</comment>
<dbReference type="GO" id="GO:0005391">
    <property type="term" value="F:P-type sodium:potassium-exchanging transporter activity"/>
    <property type="evidence" value="ECO:0007669"/>
    <property type="project" value="TreeGrafter"/>
</dbReference>
<feature type="domain" description="P-type ATPase A" evidence="3">
    <location>
        <begin position="19"/>
        <end position="117"/>
    </location>
</feature>
<keyword evidence="2" id="KW-0472">Membrane</keyword>
<dbReference type="SUPFAM" id="SSF81653">
    <property type="entry name" value="Calcium ATPase, transduction domain A"/>
    <property type="match status" value="1"/>
</dbReference>
<organism evidence="4 5">
    <name type="scientific">Adineta ricciae</name>
    <name type="common">Rotifer</name>
    <dbReference type="NCBI Taxonomy" id="249248"/>
    <lineage>
        <taxon>Eukaryota</taxon>
        <taxon>Metazoa</taxon>
        <taxon>Spiralia</taxon>
        <taxon>Gnathifera</taxon>
        <taxon>Rotifera</taxon>
        <taxon>Eurotatoria</taxon>
        <taxon>Bdelloidea</taxon>
        <taxon>Adinetida</taxon>
        <taxon>Adinetidae</taxon>
        <taxon>Adineta</taxon>
    </lineage>
</organism>
<evidence type="ECO:0000313" key="4">
    <source>
        <dbReference type="EMBL" id="CAF1691989.1"/>
    </source>
</evidence>
<dbReference type="PANTHER" id="PTHR43294">
    <property type="entry name" value="SODIUM/POTASSIUM-TRANSPORTING ATPASE SUBUNIT ALPHA"/>
    <property type="match status" value="1"/>
</dbReference>
<dbReference type="InterPro" id="IPR050510">
    <property type="entry name" value="Cation_transp_ATPase_P-type"/>
</dbReference>
<dbReference type="AlphaFoldDB" id="A0A816HV34"/>
<gene>
    <name evidence="4" type="ORF">XAT740_LOCUS64447</name>
</gene>
<keyword evidence="5" id="KW-1185">Reference proteome</keyword>
<dbReference type="GO" id="GO:1990573">
    <property type="term" value="P:potassium ion import across plasma membrane"/>
    <property type="evidence" value="ECO:0007669"/>
    <property type="project" value="TreeGrafter"/>
</dbReference>
<keyword evidence="2" id="KW-1003">Cell membrane</keyword>
<dbReference type="GO" id="GO:0036376">
    <property type="term" value="P:sodium ion export across plasma membrane"/>
    <property type="evidence" value="ECO:0007669"/>
    <property type="project" value="TreeGrafter"/>
</dbReference>
<dbReference type="Proteomes" id="UP000663828">
    <property type="component" value="Unassembled WGS sequence"/>
</dbReference>
<dbReference type="Gene3D" id="2.70.150.10">
    <property type="entry name" value="Calcium-transporting ATPase, cytoplasmic transduction domain A"/>
    <property type="match status" value="1"/>
</dbReference>
<dbReference type="PANTHER" id="PTHR43294:SF21">
    <property type="entry name" value="CATION TRANSPORTING ATPASE"/>
    <property type="match status" value="1"/>
</dbReference>
<proteinExistence type="predicted"/>
<reference evidence="4" key="1">
    <citation type="submission" date="2021-02" db="EMBL/GenBank/DDBJ databases">
        <authorList>
            <person name="Nowell W R."/>
        </authorList>
    </citation>
    <scope>NUCLEOTIDE SEQUENCE</scope>
</reference>
<protein>
    <recommendedName>
        <fullName evidence="3">P-type ATPase A domain-containing protein</fullName>
    </recommendedName>
</protein>
<evidence type="ECO:0000256" key="2">
    <source>
        <dbReference type="ARBA" id="ARBA00022475"/>
    </source>
</evidence>
<dbReference type="InterPro" id="IPR059000">
    <property type="entry name" value="ATPase_P-type_domA"/>
</dbReference>
<dbReference type="EMBL" id="CAJNOR010022391">
    <property type="protein sequence ID" value="CAF1691989.1"/>
    <property type="molecule type" value="Genomic_DNA"/>
</dbReference>
<feature type="non-terminal residue" evidence="4">
    <location>
        <position position="118"/>
    </location>
</feature>